<reference evidence="11 12" key="1">
    <citation type="journal article" date="2015" name="Int. J. Syst. Evol. Microbiol.">
        <title>Tumebacillus algifaecis sp. nov., isolated from decomposing algal scum.</title>
        <authorList>
            <person name="Wu Y.F."/>
            <person name="Zhang B."/>
            <person name="Xing P."/>
            <person name="Wu Q.L."/>
            <person name="Liu S.J."/>
        </authorList>
    </citation>
    <scope>NUCLEOTIDE SEQUENCE [LARGE SCALE GENOMIC DNA]</scope>
    <source>
        <strain evidence="11 12">THMBR28</strain>
    </source>
</reference>
<feature type="domain" description="Carrier" evidence="10">
    <location>
        <begin position="6398"/>
        <end position="6473"/>
    </location>
</feature>
<dbReference type="GO" id="GO:0031177">
    <property type="term" value="F:phosphopantetheine binding"/>
    <property type="evidence" value="ECO:0007669"/>
    <property type="project" value="InterPro"/>
</dbReference>
<dbReference type="Gene3D" id="3.40.50.12780">
    <property type="entry name" value="N-terminal domain of ligase-like"/>
    <property type="match status" value="3"/>
</dbReference>
<accession>A0A223D1C6</accession>
<evidence type="ECO:0000259" key="10">
    <source>
        <dbReference type="PROSITE" id="PS50075"/>
    </source>
</evidence>
<dbReference type="NCBIfam" id="TIGR01733">
    <property type="entry name" value="AA-adenyl-dom"/>
    <property type="match status" value="6"/>
</dbReference>
<dbReference type="NCBIfam" id="NF004282">
    <property type="entry name" value="PRK05691.1"/>
    <property type="match status" value="6"/>
</dbReference>
<feature type="domain" description="Carrier" evidence="10">
    <location>
        <begin position="607"/>
        <end position="684"/>
    </location>
</feature>
<dbReference type="KEGG" id="tab:CIG75_10345"/>
<dbReference type="Gene3D" id="3.30.559.10">
    <property type="entry name" value="Chloramphenicol acetyltransferase-like domain"/>
    <property type="match status" value="7"/>
</dbReference>
<feature type="domain" description="Carrier" evidence="10">
    <location>
        <begin position="7457"/>
        <end position="7532"/>
    </location>
</feature>
<keyword evidence="3" id="KW-0596">Phosphopantetheine</keyword>
<feature type="domain" description="Carrier" evidence="10">
    <location>
        <begin position="2750"/>
        <end position="2824"/>
    </location>
</feature>
<dbReference type="FunFam" id="3.40.50.12780:FF:000012">
    <property type="entry name" value="Non-ribosomal peptide synthetase"/>
    <property type="match status" value="5"/>
</dbReference>
<dbReference type="PROSITE" id="PS00455">
    <property type="entry name" value="AMP_BINDING"/>
    <property type="match status" value="6"/>
</dbReference>
<dbReference type="PROSITE" id="PS50075">
    <property type="entry name" value="CARRIER"/>
    <property type="match status" value="7"/>
</dbReference>
<keyword evidence="6" id="KW-0677">Repeat</keyword>
<dbReference type="Pfam" id="PF00501">
    <property type="entry name" value="AMP-binding"/>
    <property type="match status" value="7"/>
</dbReference>
<dbReference type="Pfam" id="PF13193">
    <property type="entry name" value="AMP-binding_C"/>
    <property type="match status" value="6"/>
</dbReference>
<protein>
    <recommendedName>
        <fullName evidence="10">Carrier domain-containing protein</fullName>
    </recommendedName>
</protein>
<evidence type="ECO:0000256" key="3">
    <source>
        <dbReference type="ARBA" id="ARBA00022450"/>
    </source>
</evidence>
<dbReference type="SUPFAM" id="SSF52777">
    <property type="entry name" value="CoA-dependent acyltransferases"/>
    <property type="match status" value="14"/>
</dbReference>
<dbReference type="SMART" id="SM00823">
    <property type="entry name" value="PKS_PP"/>
    <property type="match status" value="7"/>
</dbReference>
<dbReference type="Gene3D" id="3.40.50.1820">
    <property type="entry name" value="alpha/beta hydrolase"/>
    <property type="match status" value="1"/>
</dbReference>
<dbReference type="EMBL" id="CP022657">
    <property type="protein sequence ID" value="ASS75351.1"/>
    <property type="molecule type" value="Genomic_DNA"/>
</dbReference>
<evidence type="ECO:0000256" key="2">
    <source>
        <dbReference type="ARBA" id="ARBA00006432"/>
    </source>
</evidence>
<dbReference type="Pfam" id="PF00668">
    <property type="entry name" value="Condensation"/>
    <property type="match status" value="7"/>
</dbReference>
<proteinExistence type="inferred from homology"/>
<keyword evidence="4" id="KW-0597">Phosphoprotein</keyword>
<dbReference type="Proteomes" id="UP000214688">
    <property type="component" value="Chromosome"/>
</dbReference>
<dbReference type="NCBIfam" id="NF003417">
    <property type="entry name" value="PRK04813.1"/>
    <property type="match status" value="8"/>
</dbReference>
<dbReference type="InterPro" id="IPR023213">
    <property type="entry name" value="CAT-like_dom_sf"/>
</dbReference>
<evidence type="ECO:0000256" key="1">
    <source>
        <dbReference type="ARBA" id="ARBA00001957"/>
    </source>
</evidence>
<dbReference type="CDD" id="cd05931">
    <property type="entry name" value="FAAL"/>
    <property type="match status" value="1"/>
</dbReference>
<dbReference type="InterPro" id="IPR025110">
    <property type="entry name" value="AMP-bd_C"/>
</dbReference>
<dbReference type="SUPFAM" id="SSF56801">
    <property type="entry name" value="Acetyl-CoA synthetase-like"/>
    <property type="match status" value="7"/>
</dbReference>
<keyword evidence="7" id="KW-0276">Fatty acid metabolism</keyword>
<dbReference type="GO" id="GO:0044550">
    <property type="term" value="P:secondary metabolite biosynthetic process"/>
    <property type="evidence" value="ECO:0007669"/>
    <property type="project" value="UniProtKB-ARBA"/>
</dbReference>
<evidence type="ECO:0000256" key="9">
    <source>
        <dbReference type="ARBA" id="ARBA00023194"/>
    </source>
</evidence>
<dbReference type="FunFam" id="3.30.300.30:FF:000015">
    <property type="entry name" value="Nonribosomal peptide synthase SidD"/>
    <property type="match status" value="1"/>
</dbReference>
<dbReference type="FunFam" id="1.10.1200.10:FF:000005">
    <property type="entry name" value="Nonribosomal peptide synthetase 1"/>
    <property type="match status" value="4"/>
</dbReference>
<dbReference type="Gene3D" id="3.30.300.30">
    <property type="match status" value="7"/>
</dbReference>
<sequence>MKTSIPIFSTLPELLQTRAHLSPEKLAYSFLTTDGDEETVTYQELDRNARMLAATLQEHSPGERVLLLYPPGLSYIRAFFGCLYAGLVPVPAYPPRTNGHLDRLQAIIHDSQAKLALTTPSILNGIELQQSNFRELQDIEWIVTSSWEGSGSTGWRPPAVDGDSLAFLQYTSGSTALPKGVMLTHHNLLHNLQAIENSFETNEASRCVIWLPPYHDMGLIGGILQPLYTGYPVTLMAPVDFIQRPYFWLQTISRLGGTVSGGPNFAYDLCVQKITPEQRDTLDLSTWKVAFTGAEPVRSETLDRFADFFAPCGFQREAFYPCYGLAEGTLFVTGGRIEEAPVIQPFNADLLQQGRASKVEPVFEHAQTLVSSGRLTDGQQSIVIASPDTLSLCSEGEVGEIWVKSPSVAQGYWNRREQTEEVFHAFLTDTGDGPFLRTGDLGFAQDQELFVTGRLKDLVIIRGRNYYPQDLEFCVQKSHQAVHNNNGAAFSIELDGEEKLVIVQEVERQYRRSNLQPVLDLIRQSIAEEYQLQVHEIVLIKPVSIPKTSSGKVQRHLCRARYLNNTLDVLCTDGSQSELLKLDQIQEERPDQSLADPQGWITDAPEQRLEKVRSHLQAQLAQLLRMTSAHPPSDRPISQFGLDSLVAVQFKDEIQGAFGVSLQLSQLLSGPTLDQLALSIIENRSAADLEETGIAPDNNELTGETTGLSYGEQSLFFLQNMHPEDTAYNIARAAKVSGAFDVDAWHRAILQLTKRHPQLRTRYTLQDGMPVRAIQETAEVGWLYQDAQAWSEVELQDRMITESHRPFDLENDCLLRTCIWKRSETEHILLLIAHHIIVDFNSFGVMVQDLQTLYQAEIRLSSDATEASSSLGYGGYESFVRKQMALLQSAEGERQRQYWHRKLGGELPVLQMPSAHARPAIQTYKGAASLFQLSADVSAGVRRLALEHGMTIYSTLLAAFQAILHRYTGQDDLLIGSPTSIIESAHEVSDIGYYVNPVVIRTDFKADPTVRELLGQVRQHVLEALDHAEYPFALLVEDLQPERDLSFPPLFQAMFTYQRSQLPELKELTAFSLGMKGGSFNLGQLAFESLPLQQNHAGFDLSLAMAEVEGTLAGRFEYNTDLFSDELIERLIEHFKTLLAAFVTSPDRLVAELPLLTESEWQQQLIDWNRSTCDFPEVLSVHRLFEEQVRRTPDRIAVSFDDVSLTYQQLDELANRRADQLLALGIEKETLVGLYLNRSHELIVSILAIWKAGGAYVPLDPSHPQERVIFTLQDARAAVLVTESSLLSTWMDEIEQVLCIDVDRKDQQMIDRQVHPQSHPHQLAYVIYTSGSTGQPKGVQIEHRSLTNLLFSLQNKLSFSERDVLVAVTTITFDISTVDLFLPLITGAQVVVANSDQVADARLLAQLLQEKNATVLQATPATWYQLINSGWQGKQDLLVMSGGESMPRALADDLLMRSREVWNLYGPTETTVYATGGRVGAQGTVLIGEALDNVEAYVLDAHLQPVPLGAKGELYVGGVCLARGYLNRLELTAEKFIPHPFSSSDEARLYKTGDIARYQADGNLEILGRVDNQVKVRGYRIELGEIEATLTEHQEVKQAAIIVTDAGDGDVRLIGFVTMKFAVTATTLKRKELRHFLKSRLPDYMVPAHLVILEEMPLTTSGKVDRKALKVPDEYYAEQAGVVQLDTETEKIVAEIWSKVLRVEQLGAQSNFFELGGHSLLATQVTTRMQDAFGLTIPLRQLFECPTVAEMASWIEGATQEAPNDLSKHRLLTPISRAGELPMSYAQQRLWTLDRLIDDPAAYNMPFAIRLQGNLKEAALEQSLSLIVNRHEALRTTFAEVDGAPIQMIAPPAPVLVMKRDLSNDSSAERELTLERLLQEVAGLAFDLQSGPLIRFCLVKTADQEHVLIINMHHIIADGWSIVLFREEFVASYSALAEGRSPDLAELSLQYADFASWQRDWLQGSVLEEQLNYWNQQLAGTLPTLELPIDHQRPALQTQRGKVERFTLSEELTVRLRALSSEHGVTMFMTLLSAFNLLLARYSGTPDICVGTPIAGRHHREVEPMIGLFVNTLVIRTDLSENLTFAELLSRVRETALNAFAHQDVPFEKLVEVLVPTRDLSRTPLFQVMFDLQEDILTKIELPDLALTPIEFDSEHAKFDLTLAMVDRERQLSGSFEYNADLFESATIKRMLVHFEQLLCSITERSTERISALSMLTSNERSTLSAYGSGVKRAIPQHLCVHQLFEAQAEKTPDSKAIEWKSGSLSYKELNRRANQLAHALIRAGVRVDQPVGLCVARSPEMIIGMLGIMKAGGAYLPLDPAYPAQRITYMLEDADADVLLTQSGCIPANVQGRTVFLLDADHDRFDQECEENPATDVRSDHLCYIIYTSGSTGAPKGVEIEHRNVVNHNLAIAEEYSLQPHDRVLQFSSISFDIAVEEIFPTLVTGGTLYIRDEEMLTTAERFLREIDERKLSVLNLPTAFWSSWTHELAELGAKLPESLRLMIVGGEKASPEALTTWQRIAPEIDWINAYGPTETTVTATLFRSKGSSTRLGSIPIGRPIANLEAHILDAHLQPVPIGVVGELYLSGAGVARGYRDRPELTASVFLNSPFHEEGSARLYKTGDLVRWLRDGQLEYVGRVDDQVKIRGFRIEAGEIESCLEQLPTIQEAIVLPVEEIPGNPRLIAYLVTSDRFDEQEVVASLKASLPDYMIPSAWVTLDKFPLLPNGKVDRRALASIQSTAPDRLTEVVPRTEMEQQLASVWEKVLRRDSVGIHQNYFELGGDSILSIQLASRAAAQGIHLSPKDLFQHPTIAQLAQVAKWANEKGTDAEEEPTAGPAPLTPIQRWFFELHHESPHQWNMPLLVDLKVPLDLQVLKESLRALFLHHDALRMRIVQTERGWEQQFDESIGDVPFERLDLTNLSADEEEAVWRAEVVKWQESLNLFTGPIARFVYLDRGENRSHRLFCLVHHLAVDGVSWRILLEDLERIYEQLLHGEAVRLLRKTTSVQRWARVLAQRAQEVEMEKELTYWLDQNVAADPLPVDDSAGRNTYSSLRRKRMFLDPASTRALLQEAPRAFRTSVQDLLVTALAQTIADWTKGEHVSLELEGHGREELFEHANLSRTVGWFTATYPIHLHLQNPDDPADSLKRVKEQLRSVPRGGVGYGLLRFIGREEGRSALRKAPQPQVLFNYHGQTDMQFDSSNLFALSAEEVVASHGADNLRSHLLEINGAIVDHRLQLDWEYSDQFHSADTIELLVNSFYDHLQKLIQLCFSPEGRGRTPSDYPNAELDQERLDRFLSQLESRGFPLENIEDLYPLSPMQQGMLYHSNLVEEKGMYLVQMTLHLRGNLKVDVLERAWQWVVDRHTILRTSFHWQSLQVPLQVVHQQVPITIRSLQEDEHQQVVQQFLDEERTVGFDLSSAPLCRLTLAEIDSEQSKLIFTSHHLVSDGWSLPLIFQELFAAYVAFDQEQLPQQPTALPFVRYIAWLQQQELQSAENFWRGYLDGFSTPLRLGIRKRGTEQTLPSSLPQEQHAALSTSVTEQLVRMSKQQQLTLNTIVQGAWSILLSRYSGNDDVLFGATFAGRPADLLGSDEMVGLFIGTLPIRVQIESTQAVLPYLRALQQRQSEVREYEYTPLVDIQKWSEVSHGQALFDTIFVFENYPMDRSLTENVGGLLVEEIMSEEWNNYPLTLTVVPGSKLMLKAMYDQSLYDDRDIERLLVHLSTLIEQIVSQPEQTIGKMPMLTAEEVNQQLVEWNDRSWMSTSDLSILRLIEEQAERTPDRTAIQFGQERLTYREVTQRVDARAQQLRALGVTRDALVGLYLNRSHEWVISILAIWKAGGAYVPLDPAHPVERVTRCLQDAQPAVLLTESKLVEPWMNEMNHLLCVDSSAELRANDQPVWEAIKSEQPAYVIYTSGSTGVPKGVQIEHRSLTDFLLTMHQRLSFSEREVLVSVTTISFDISILELFLPLISGAQVVIAEAEVAADGKRLGQLLEAAQATVLQATPATWYLLIHAGWLGKHDLRALCGGENLPRDLADDLLARVGEVWNLYGPTEATVWATAGKVALSEPVSVGRPLEHVETYVLDVSLQPLPVGVVGELYLGGSCLATGYRNAPELTANAFIPHPFASEPASRLYKTGDLARYLPDGSLEILGRTDHQVKVRGFRIELGEIEEVLLQHPEVHRAVVVVQDAAVGDKRLIAYFVQAADQPSVESGELRRFLKQRLPDYMVPSAFVSLTQLPLTPNGKVDRKALPQPAEFASAERAYVAARTETETMLSQLWSSVLRNKRIGMHDNFFELGGHSLLATQAVALMQEKMGIDLPLRTLFEHPTVAEFAAWIEERTATGNHSFAVVPQLPIARPSKLPLSFAQQRLWMLDQLLPDRAAYNMPFAVRMEGALDLAALELSLHEIICRHEILRTTFAEQAGEPIQVIHAPQQETLLVIDLSDRADGERKERLEQLIAEEEKRAFDLQVGPLLRQKLVRLGEFEHVLLMTFHHIIFDAWSIALFVEELVSLYEAAHEQTLAQLPKMELQYADFTLWQRDWLQADVMEEQIQYWKQQFHGEIPILQLATDRPRPAVQSARGAAERLVLDEELTAALRSFSQEHELTLYMTLLGAFYILLYRYTGQEDLVVGTPIAGRRHRHAEKLVGLFVNTLPLRLDLAGAPTGEEVFERVRQMMLGAYSHQDVPFERLVEELQPTRDMSRSPLFQVMFGLQSTQLTEQKLTGLTLNLIDKETPFAKFDLNLVLLEEGGTVSGWWEYNADLFDRQTIQRMMLHYQQLLRSLLEGSTSQPEQAIGKLPMLTVEEVNQQLVEWNNRSWMSNSDLSVLHLIEEQAERTPDRTAIQFGQERLTYREVTQRVAARAQQLRALGVTRDALVGLYLNRSHEWVISILAIWKAGGAYVPLDPAHPVERVTRCLQDAQPAVLLTESKLVEPWMNEMKHLLCVDSAVEVRANDQPVWEAIKSEQPAYVIYTSGSTGVPKGVQIEHRSLTDFLLTIQQRLSFSEREVLVSVTTISFDISILELFLPLISGAQVVIAEAEVAADGKRLGQLLEAAQATVLQATPATWYLLIHAGWLGKHDLRALCGGENLPRDLADDLLTRVGEVWNLYGPTEATVWATAGKVALSEPVSVGRPLEHVETYVLDASLQPLPVGAVGELYLGGSCLATGYRNAAELTAKAFLPHPFASGPASRLYKTGDLARYLPDGSLEILGRIDHQVKVRGFRIELGEIEEVLSQHPEVHRAVVVVQDAEVGDKRLIAYFVQTADQPSVESGELRRFLKQRLPDYMVPSAFVSLTQLPLTPSGKVDRKALPQPADFVSAERAYVAPRTETETMLTQLWSSVLRVDRIGMHDNFFELGGHSLLATQAVALMQEKMRIDLPLRALFEHPTVAEFAAWIEERTATGDLSFAVLPQLPIARPSKLPLSFAQQRLWMLDQLLPDRAAYNMPFAVRMEGALDLAALELSLHEIICRHEILRTTFAEQAGEPIQVIHAPQPETLAVIDLSDRADGERKERLEQLITEEEKRAFDLQVGPLLRRTLVRMGEEEHVLLMTFHHIIFDAWSIALFVEELVSLYEAAHEQTLAQLPKMELQYADFTLWQRDWLQADVMEEQIQYWKQQFHGEIPILQLATDRPRPAIQSARGAAERLVLDEELTAALRSFSHEHELTLFMTLLGAFYILLYRYSGQEDLVIGTPIAGRRHRHAEKLIGLFVNTLPLRLDLSGAPTGAELFERVRQMMLGAYSHQDVPFERLVEELQPTRDMSRSPLFQVMFGLQSTQLTEQKLSGLNLNLIDKETPFAKFDLNLVLLEEGGKVSGWWEYNADLFDRTTIQRMMQHYEQLLRSILNGPVSEISRLPLLAASERARLLQLPHPAEMRRSSEQTLHQQFEAMVERTPDRVALVFESNSLTYRELNERANRVAAHLLSLGVQPNTLVGLCTERSLELVIGLLAILKAGGAYVPLDPAYPADRLAFLLQDASLSILLTQQHLRNTLPAHRAQVVCLDDHALFASASADNLHSAATAESIAYVIYTSGSTGQPKGVPIPHANVIRLFTSTAHWFPFAEDDVWTLFHSFSFDFSVWELWGALLHGGKAVIVPYWISRSPEAFLHLLASERVTVLNQTPSAFRQLMQAEAAQSDRQALSLRWVIFGGEALDLPALRPWFDRHGDQSPQLINMYGITETTVHVTYRPLKREDALRANSVIGHPIPDLEVYVLDPHLEPVPIGVAGELYVSGAGVAPGYLHRPELTAERFLHHPFRAEAQARLYKTGDLARRLPSGELEYLGRIDHQVKIRGFRIELGEIESMIGHHPGVRETAVLVREDRADDKQIVAYVVTHVGTELQPSDLLSHCKERLPDYMVPAAFVLLDALPLTHNGKLDRNALPAPIGQQKDRTIRSQPESATEIAISEIWKEVLGVEQIDREDNFFDLGGHSLRATQAVSRIGATLGIKLSLRTLFETPTLRLLAEEVQHQQMKEMPVSTQAICQQSRIGEIPLSFAQERLWVLDRLMPGNTAYNIPFALSMIGELDDEALEWSINEIIKRHEILRTTLHQVESSAVQRIAKPDWQRLTRTDLRSLSSADWEREVSARLQAETERVFDLTAGPLLYVELLQRASDDHALVINMHHIISDGWSIGLLVQEIGALYTAYVEGQTSPLADLSIQYADYAIWQREWLAGQRWDEQLSYWKTQLGGSLPALQLPTDHPRPPVQSYRGASFAFAIDKVVVEALEAIGKSHSATLFMTLFSVFQTLLYRYTGQEDLVVGTPIAGRQQQETEGLIGFFVNTLVMRTDLSARQTFVELLAQVRQTALDAYTHQDIPFEKLVAELQPIRDRSRSPLFQAMFALQSASQACLSLPGLAIQQIEGATTTAKFDLSVTFEESEQGLNGHLEYSTDLFEASTIARMADHLVTLMNSVIENPNTPVSELQMVTEAEKRLFSEWNGELPSPADQCVHRLFESQVIRTPDRIAVEHEGNELSYRELNARANQLARHLQALGVGPEMPVTFCLDRSLDLVIAQLAILKAGGAYVPIDPNNPPERTAFILQDTNALVMVAHSHLIRELPNLPAQLVCLDQDEDVLSAYSGEDVSSDVRPDHLAYLIYTSGSTGRPKAVAVEHRNVLSTLLIAQEQFVFRESDVIMWTSSAAFDISQFELWSTLFVGGRILLLSRDHILNIDRMIVDLTRATVVNFVPNLMRRVIEATKSAIQEGTRFDNLRYLFIGGDAVPPQMLVETNQTFPRTDTYVLYGPTEASIFATSHLAKRGEEGDRILIGKRCLNAQLYICDPFDQEVPLGVPGELQIGGLGVAREYFGREELTAEKFVTVDGQRRYKTGDLVRYLPDGSIEFLGRIDGQVKIRGFRIEIGEIEAALTQQPDIVDAVVQVHETAAGEKRLIAYVARSEEGKLDVRSLRHELQKRLPDYMIPARFIQLEALPLNPNGKVDRKALQTLEWPAMDSEDFAQPSTPTETKVAAIVANLLSLQQIGVHDNFFELGGHSLLAMQAIAEIRAELKVEVPLSALFEAPSIAELSAMIDILLNETPQQESSIKRASRSAHARRR</sequence>
<dbReference type="CDD" id="cd19534">
    <property type="entry name" value="E_NRPS"/>
    <property type="match status" value="1"/>
</dbReference>
<dbReference type="OrthoDB" id="9765680at2"/>
<dbReference type="CDD" id="cd12116">
    <property type="entry name" value="A_NRPS_Ta1_like"/>
    <property type="match status" value="3"/>
</dbReference>
<dbReference type="GO" id="GO:0005829">
    <property type="term" value="C:cytosol"/>
    <property type="evidence" value="ECO:0007669"/>
    <property type="project" value="TreeGrafter"/>
</dbReference>
<dbReference type="CDD" id="cd05930">
    <property type="entry name" value="A_NRPS"/>
    <property type="match status" value="2"/>
</dbReference>
<evidence type="ECO:0000313" key="11">
    <source>
        <dbReference type="EMBL" id="ASS75351.1"/>
    </source>
</evidence>
<evidence type="ECO:0000313" key="12">
    <source>
        <dbReference type="Proteomes" id="UP000214688"/>
    </source>
</evidence>
<dbReference type="FunFam" id="2.30.38.10:FF:000001">
    <property type="entry name" value="Non-ribosomal peptide synthetase PvdI"/>
    <property type="match status" value="3"/>
</dbReference>
<dbReference type="NCBIfam" id="TIGR01720">
    <property type="entry name" value="NRPS-para261"/>
    <property type="match status" value="1"/>
</dbReference>
<dbReference type="GO" id="GO:0006631">
    <property type="term" value="P:fatty acid metabolic process"/>
    <property type="evidence" value="ECO:0007669"/>
    <property type="project" value="UniProtKB-KW"/>
</dbReference>
<dbReference type="Gene3D" id="1.10.1200.10">
    <property type="entry name" value="ACP-like"/>
    <property type="match status" value="6"/>
</dbReference>
<dbReference type="InterPro" id="IPR000873">
    <property type="entry name" value="AMP-dep_synth/lig_dom"/>
</dbReference>
<dbReference type="InterPro" id="IPR010071">
    <property type="entry name" value="AA_adenyl_dom"/>
</dbReference>
<dbReference type="PANTHER" id="PTHR45527">
    <property type="entry name" value="NONRIBOSOMAL PEPTIDE SYNTHETASE"/>
    <property type="match status" value="1"/>
</dbReference>
<dbReference type="InterPro" id="IPR001242">
    <property type="entry name" value="Condensation_dom"/>
</dbReference>
<dbReference type="PROSITE" id="PS00012">
    <property type="entry name" value="PHOSPHOPANTETHEINE"/>
    <property type="match status" value="6"/>
</dbReference>
<dbReference type="SUPFAM" id="SSF47336">
    <property type="entry name" value="ACP-like"/>
    <property type="match status" value="7"/>
</dbReference>
<dbReference type="GO" id="GO:0017000">
    <property type="term" value="P:antibiotic biosynthetic process"/>
    <property type="evidence" value="ECO:0007669"/>
    <property type="project" value="UniProtKB-KW"/>
</dbReference>
<dbReference type="CDD" id="cd17643">
    <property type="entry name" value="A_NRPS_Cytc1-like"/>
    <property type="match status" value="1"/>
</dbReference>
<dbReference type="InterPro" id="IPR036736">
    <property type="entry name" value="ACP-like_sf"/>
</dbReference>
<dbReference type="GO" id="GO:0008610">
    <property type="term" value="P:lipid biosynthetic process"/>
    <property type="evidence" value="ECO:0007669"/>
    <property type="project" value="InterPro"/>
</dbReference>
<dbReference type="Gene3D" id="2.30.38.10">
    <property type="entry name" value="Luciferase, Domain 3"/>
    <property type="match status" value="4"/>
</dbReference>
<evidence type="ECO:0000256" key="5">
    <source>
        <dbReference type="ARBA" id="ARBA00022598"/>
    </source>
</evidence>
<dbReference type="GO" id="GO:0072330">
    <property type="term" value="P:monocarboxylic acid biosynthetic process"/>
    <property type="evidence" value="ECO:0007669"/>
    <property type="project" value="UniProtKB-ARBA"/>
</dbReference>
<dbReference type="Gene3D" id="3.30.559.30">
    <property type="entry name" value="Nonribosomal peptide synthetase, condensation domain"/>
    <property type="match status" value="7"/>
</dbReference>
<dbReference type="Pfam" id="PF23024">
    <property type="entry name" value="AMP-dom_DIP2-like"/>
    <property type="match status" value="1"/>
</dbReference>
<dbReference type="InterPro" id="IPR020806">
    <property type="entry name" value="PKS_PP-bd"/>
</dbReference>
<dbReference type="FunFam" id="3.30.559.30:FF:000001">
    <property type="entry name" value="Non-ribosomal peptide synthetase"/>
    <property type="match status" value="4"/>
</dbReference>
<dbReference type="InterPro" id="IPR042099">
    <property type="entry name" value="ANL_N_sf"/>
</dbReference>
<evidence type="ECO:0000256" key="7">
    <source>
        <dbReference type="ARBA" id="ARBA00022832"/>
    </source>
</evidence>
<comment type="cofactor">
    <cofactor evidence="1">
        <name>pantetheine 4'-phosphate</name>
        <dbReference type="ChEBI" id="CHEBI:47942"/>
    </cofactor>
</comment>
<keyword evidence="12" id="KW-1185">Reference proteome</keyword>
<dbReference type="PANTHER" id="PTHR45527:SF1">
    <property type="entry name" value="FATTY ACID SYNTHASE"/>
    <property type="match status" value="1"/>
</dbReference>
<dbReference type="InterPro" id="IPR010060">
    <property type="entry name" value="NRPS_synth"/>
</dbReference>
<keyword evidence="9" id="KW-0045">Antibiotic biosynthesis</keyword>
<gene>
    <name evidence="11" type="ORF">CIG75_10345</name>
</gene>
<name>A0A223D1C6_9BACL</name>
<organism evidence="11 12">
    <name type="scientific">Tumebacillus algifaecis</name>
    <dbReference type="NCBI Taxonomy" id="1214604"/>
    <lineage>
        <taxon>Bacteria</taxon>
        <taxon>Bacillati</taxon>
        <taxon>Bacillota</taxon>
        <taxon>Bacilli</taxon>
        <taxon>Bacillales</taxon>
        <taxon>Alicyclobacillaceae</taxon>
        <taxon>Tumebacillus</taxon>
    </lineage>
</organism>
<evidence type="ECO:0000256" key="6">
    <source>
        <dbReference type="ARBA" id="ARBA00022737"/>
    </source>
</evidence>
<dbReference type="InterPro" id="IPR040097">
    <property type="entry name" value="FAAL/FAAC"/>
</dbReference>
<dbReference type="FunFam" id="1.10.1200.10:FF:000016">
    <property type="entry name" value="Non-ribosomal peptide synthase"/>
    <property type="match status" value="2"/>
</dbReference>
<dbReference type="GO" id="GO:0016874">
    <property type="term" value="F:ligase activity"/>
    <property type="evidence" value="ECO:0007669"/>
    <property type="project" value="UniProtKB-KW"/>
</dbReference>
<dbReference type="InterPro" id="IPR020845">
    <property type="entry name" value="AMP-binding_CS"/>
</dbReference>
<dbReference type="FunFam" id="3.40.50.980:FF:000001">
    <property type="entry name" value="Non-ribosomal peptide synthetase"/>
    <property type="match status" value="6"/>
</dbReference>
<feature type="domain" description="Carrier" evidence="10">
    <location>
        <begin position="1684"/>
        <end position="1759"/>
    </location>
</feature>
<dbReference type="InterPro" id="IPR045851">
    <property type="entry name" value="AMP-bd_C_sf"/>
</dbReference>
<dbReference type="Pfam" id="PF00550">
    <property type="entry name" value="PP-binding"/>
    <property type="match status" value="7"/>
</dbReference>
<dbReference type="InterPro" id="IPR006162">
    <property type="entry name" value="Ppantetheine_attach_site"/>
</dbReference>
<dbReference type="Gene3D" id="3.40.50.980">
    <property type="match status" value="8"/>
</dbReference>
<dbReference type="InterPro" id="IPR029058">
    <property type="entry name" value="AB_hydrolase_fold"/>
</dbReference>
<keyword evidence="8" id="KW-0443">Lipid metabolism</keyword>
<evidence type="ECO:0000256" key="4">
    <source>
        <dbReference type="ARBA" id="ARBA00022553"/>
    </source>
</evidence>
<feature type="domain" description="Carrier" evidence="10">
    <location>
        <begin position="5329"/>
        <end position="5404"/>
    </location>
</feature>
<evidence type="ECO:0000256" key="8">
    <source>
        <dbReference type="ARBA" id="ARBA00023098"/>
    </source>
</evidence>
<dbReference type="FunFam" id="3.40.50.980:FF:000002">
    <property type="entry name" value="Enterobactin synthetase component F"/>
    <property type="match status" value="1"/>
</dbReference>
<dbReference type="FunFam" id="3.30.559.10:FF:000012">
    <property type="entry name" value="Non-ribosomal peptide synthetase"/>
    <property type="match status" value="4"/>
</dbReference>
<dbReference type="FunFam" id="3.30.300.30:FF:000010">
    <property type="entry name" value="Enterobactin synthetase component F"/>
    <property type="match status" value="5"/>
</dbReference>
<dbReference type="CDD" id="cd19543">
    <property type="entry name" value="DCL_NRPS"/>
    <property type="match status" value="1"/>
</dbReference>
<dbReference type="CDD" id="cd19531">
    <property type="entry name" value="LCL_NRPS-like"/>
    <property type="match status" value="5"/>
</dbReference>
<keyword evidence="5" id="KW-0436">Ligase</keyword>
<dbReference type="InterPro" id="IPR009081">
    <property type="entry name" value="PP-bd_ACP"/>
</dbReference>
<dbReference type="RefSeq" id="WP_094236599.1">
    <property type="nucleotide sequence ID" value="NZ_CP022657.1"/>
</dbReference>
<feature type="domain" description="Carrier" evidence="10">
    <location>
        <begin position="4269"/>
        <end position="4344"/>
    </location>
</feature>
<dbReference type="GO" id="GO:0043041">
    <property type="term" value="P:amino acid activation for nonribosomal peptide biosynthetic process"/>
    <property type="evidence" value="ECO:0007669"/>
    <property type="project" value="TreeGrafter"/>
</dbReference>
<comment type="similarity">
    <text evidence="2">Belongs to the ATP-dependent AMP-binding enzyme family.</text>
</comment>
<dbReference type="FunFam" id="3.40.50.12780:FF:000013">
    <property type="entry name" value="Long-chain-fatty-acid--AMP ligase FadD32"/>
    <property type="match status" value="1"/>
</dbReference>
<dbReference type="GO" id="GO:0071766">
    <property type="term" value="P:Actinobacterium-type cell wall biogenesis"/>
    <property type="evidence" value="ECO:0007669"/>
    <property type="project" value="UniProtKB-ARBA"/>
</dbReference>